<feature type="compositionally biased region" description="Polar residues" evidence="2">
    <location>
        <begin position="703"/>
        <end position="717"/>
    </location>
</feature>
<feature type="compositionally biased region" description="Basic and acidic residues" evidence="2">
    <location>
        <begin position="483"/>
        <end position="500"/>
    </location>
</feature>
<dbReference type="Proteomes" id="UP000294530">
    <property type="component" value="Unassembled WGS sequence"/>
</dbReference>
<evidence type="ECO:0000313" key="3">
    <source>
        <dbReference type="EMBL" id="TDH66536.1"/>
    </source>
</evidence>
<sequence>MYPGQQNLEKIMAASRADTLPPPHDVAQAPPYRKYAQPLKKARLNAERKRRVAPRMRTVRFTTNVHPTTLVPYLFSERRGHNIYFIMNITGCRIKHCALSPEDSQRLPPSSIFDMNFLLSGESREMLDEATRQLQRLIDKVQVYLQKKARVGRPREEIEVEAWREPYYEPRGSARQRRDRMSSQWTDIDATEAAIASTSGHFFDGMYVDDDVEDEWHSASMQHGYNSRHVVRKYHERPRYVEENDGEIDNKRDFLVQTSQHGDSFKAEALYLQQRGRTMRQFVPRRRRYMPHTYPDYAYEYTRKTPLSPHGRMSTQRIRRDYDAHYSPLAFNSKHNLNINENSDAFLDGDLSHDDTTIDLTQESARGGKSMQSLDNEELHQRMRPRRSLKRPLSKVSRNGLPPPLIYRPRPPLMYEYEALEDDDDILMSEDEEMAYEYGARYRPRIVHRNRFDSVSSEHWSSFAEQTYPQNCKRHRGTQDSSFYKHDDHNFDRQNRERADISSSHLTDPSDDDIVSSEPYPLQANCSNQVEVSTENGSTVSSSCDYNFGHVVEDGETPETLSNNCTQTDSTFEVVIHATSSIRASPTQDLTLDQRCYVSKDAGLSSRDEEVVDERQGRVFDEPVLQTVPLKSIKRMDAGSPQRNELDNCVDSVSSIATKNAESTLSFDVENATSNLLESTEPSESNVSNRKDPHELLPARESNVLQDISPTHSQPSKSRSEIFISADHVITDTIRINNHVIASLGRVSNIEAEFVKVKTSLSGQKDKYYQLKKSSEYHRRLEVLCNIVQDLQYKISFQSCELHDTSKHTLLVKLDQFMESLLRTCGQSTGKQIAALQTELERILATEEPTFRNWEHTNNEEATRPSKFSNSAFSTALTVSAQQNQDKSEDDTGGMDWEDNDWIEENASAAPTCDDDQDSTEPHVLSNQSTFKVKEEASLLWSQELPPHIRSLMARVTSCDPPTYVMRAMHKNLLDEISKGDPYYYLRPATPSKEALTFSSSASSLMCEFGCRGVSAIKWERKLVSQIGSRIKSFDIVAYSLARRSGETICNRRKLNSMIRKVHLFGMQLHSFISHLYCVKGHGTCKEVDSLSTALNRSHFERKMSVYKSKLKLEVPHQHVLQQPNSAKEVPQELLHDTFEFFPELLLFVDIWGYNYRESLYKRHDQTSVFQSQHLDSSAVFPLAFCSEVETLAFDFEHDSNGLLRVICDELLTIVCLWNDFTWTDEFTSVNIDRIVMFETKSMACILKILDVYGNHLQALWAVHLLDEPEQLHDIHMTQLNAYYSDRSHGSVRTRVAGKGPSNGTSTIDGLVANEIIEQRLAETYWSRKVSLRSFEHDAVDDDMEGSNLMSALLSSVEAIPSWNKQTRDSLMLRWSDVYAMRNDLNALSAVTNHTLKHELTSIRCHESVASQDVSSEVVVDLTTRQLATAVRRTQILIQEASSRATKLALHSASKQLPSDAKSIDEEERKHKSIEIATPTQELRYDKSSCALDTRLDELHEAEVCTRDELELKDVIQLMAVTKQKIQELCSHSPRSARMREKRQSQSLQLARQTVEMLRNIRSMYTSPSR</sequence>
<feature type="compositionally biased region" description="Polar residues" evidence="2">
    <location>
        <begin position="674"/>
        <end position="688"/>
    </location>
</feature>
<keyword evidence="1" id="KW-0175">Coiled coil</keyword>
<evidence type="ECO:0000256" key="1">
    <source>
        <dbReference type="SAM" id="Coils"/>
    </source>
</evidence>
<evidence type="ECO:0000313" key="4">
    <source>
        <dbReference type="Proteomes" id="UP000294530"/>
    </source>
</evidence>
<feature type="compositionally biased region" description="Acidic residues" evidence="2">
    <location>
        <begin position="888"/>
        <end position="899"/>
    </location>
</feature>
<proteinExistence type="predicted"/>
<gene>
    <name evidence="3" type="ORF">CCR75_007540</name>
</gene>
<name>A0A976FH60_BRELC</name>
<organism evidence="3 4">
    <name type="scientific">Bremia lactucae</name>
    <name type="common">Lettuce downy mildew</name>
    <dbReference type="NCBI Taxonomy" id="4779"/>
    <lineage>
        <taxon>Eukaryota</taxon>
        <taxon>Sar</taxon>
        <taxon>Stramenopiles</taxon>
        <taxon>Oomycota</taxon>
        <taxon>Peronosporomycetes</taxon>
        <taxon>Peronosporales</taxon>
        <taxon>Peronosporaceae</taxon>
        <taxon>Bremia</taxon>
    </lineage>
</organism>
<dbReference type="RefSeq" id="XP_067816035.1">
    <property type="nucleotide sequence ID" value="XM_067965599.1"/>
</dbReference>
<evidence type="ECO:0000256" key="2">
    <source>
        <dbReference type="SAM" id="MobiDB-lite"/>
    </source>
</evidence>
<feature type="region of interest" description="Disordered" evidence="2">
    <location>
        <begin position="378"/>
        <end position="404"/>
    </location>
</feature>
<keyword evidence="4" id="KW-1185">Reference proteome</keyword>
<dbReference type="EMBL" id="SHOA02000017">
    <property type="protein sequence ID" value="TDH66536.1"/>
    <property type="molecule type" value="Genomic_DNA"/>
</dbReference>
<feature type="region of interest" description="Disordered" evidence="2">
    <location>
        <begin position="909"/>
        <end position="928"/>
    </location>
</feature>
<feature type="region of interest" description="Disordered" evidence="2">
    <location>
        <begin position="878"/>
        <end position="899"/>
    </location>
</feature>
<feature type="region of interest" description="Disordered" evidence="2">
    <location>
        <begin position="471"/>
        <end position="514"/>
    </location>
</feature>
<dbReference type="KEGG" id="blac:94351270"/>
<dbReference type="GeneID" id="94351270"/>
<feature type="region of interest" description="Disordered" evidence="2">
    <location>
        <begin position="674"/>
        <end position="693"/>
    </location>
</feature>
<dbReference type="OrthoDB" id="114791at2759"/>
<feature type="coiled-coil region" evidence="1">
    <location>
        <begin position="120"/>
        <end position="147"/>
    </location>
</feature>
<reference evidence="3 4" key="1">
    <citation type="journal article" date="2021" name="Genome Biol.">
        <title>AFLAP: assembly-free linkage analysis pipeline using k-mers from genome sequencing data.</title>
        <authorList>
            <person name="Fletcher K."/>
            <person name="Zhang L."/>
            <person name="Gil J."/>
            <person name="Han R."/>
            <person name="Cavanaugh K."/>
            <person name="Michelmore R."/>
        </authorList>
    </citation>
    <scope>NUCLEOTIDE SEQUENCE [LARGE SCALE GENOMIC DNA]</scope>
    <source>
        <strain evidence="3 4">SF5</strain>
    </source>
</reference>
<feature type="region of interest" description="Disordered" evidence="2">
    <location>
        <begin position="700"/>
        <end position="719"/>
    </location>
</feature>
<protein>
    <submittedName>
        <fullName evidence="3">Uncharacterized protein</fullName>
    </submittedName>
</protein>
<accession>A0A976FH60</accession>
<feature type="compositionally biased region" description="Basic residues" evidence="2">
    <location>
        <begin position="382"/>
        <end position="393"/>
    </location>
</feature>
<comment type="caution">
    <text evidence="3">The sequence shown here is derived from an EMBL/GenBank/DDBJ whole genome shotgun (WGS) entry which is preliminary data.</text>
</comment>